<evidence type="ECO:0000313" key="2">
    <source>
        <dbReference type="EMBL" id="GHF07969.1"/>
    </source>
</evidence>
<feature type="transmembrane region" description="Helical" evidence="1">
    <location>
        <begin position="12"/>
        <end position="29"/>
    </location>
</feature>
<evidence type="ECO:0000256" key="1">
    <source>
        <dbReference type="SAM" id="Phobius"/>
    </source>
</evidence>
<reference evidence="2" key="1">
    <citation type="journal article" date="2014" name="Int. J. Syst. Evol. Microbiol.">
        <title>Complete genome sequence of Corynebacterium casei LMG S-19264T (=DSM 44701T), isolated from a smear-ripened cheese.</title>
        <authorList>
            <consortium name="US DOE Joint Genome Institute (JGI-PGF)"/>
            <person name="Walter F."/>
            <person name="Albersmeier A."/>
            <person name="Kalinowski J."/>
            <person name="Ruckert C."/>
        </authorList>
    </citation>
    <scope>NUCLEOTIDE SEQUENCE</scope>
    <source>
        <strain evidence="2">CGMCC 1.16548</strain>
    </source>
</reference>
<comment type="caution">
    <text evidence="2">The sequence shown here is derived from an EMBL/GenBank/DDBJ whole genome shotgun (WGS) entry which is preliminary data.</text>
</comment>
<protein>
    <submittedName>
        <fullName evidence="2">Uncharacterized protein</fullName>
    </submittedName>
</protein>
<dbReference type="EMBL" id="BNAI01000001">
    <property type="protein sequence ID" value="GHF07969.1"/>
    <property type="molecule type" value="Genomic_DNA"/>
</dbReference>
<keyword evidence="1" id="KW-1133">Transmembrane helix</keyword>
<keyword evidence="1" id="KW-0812">Transmembrane</keyword>
<proteinExistence type="predicted"/>
<name>A0A8J3GNP0_9MICO</name>
<feature type="transmembrane region" description="Helical" evidence="1">
    <location>
        <begin position="83"/>
        <end position="104"/>
    </location>
</feature>
<evidence type="ECO:0000313" key="3">
    <source>
        <dbReference type="Proteomes" id="UP000617531"/>
    </source>
</evidence>
<gene>
    <name evidence="2" type="ORF">GCM10011600_05930</name>
</gene>
<keyword evidence="1" id="KW-0472">Membrane</keyword>
<dbReference type="AlphaFoldDB" id="A0A8J3GNP0"/>
<dbReference type="Proteomes" id="UP000617531">
    <property type="component" value="Unassembled WGS sequence"/>
</dbReference>
<dbReference type="RefSeq" id="WP_191281866.1">
    <property type="nucleotide sequence ID" value="NZ_BNAI01000001.1"/>
</dbReference>
<feature type="transmembrane region" description="Helical" evidence="1">
    <location>
        <begin position="41"/>
        <end position="62"/>
    </location>
</feature>
<organism evidence="2 3">
    <name type="scientific">Pseudolysinimonas yzui</name>
    <dbReference type="NCBI Taxonomy" id="2708254"/>
    <lineage>
        <taxon>Bacteria</taxon>
        <taxon>Bacillati</taxon>
        <taxon>Actinomycetota</taxon>
        <taxon>Actinomycetes</taxon>
        <taxon>Micrococcales</taxon>
        <taxon>Microbacteriaceae</taxon>
        <taxon>Pseudolysinimonas</taxon>
    </lineage>
</organism>
<feature type="transmembrane region" description="Helical" evidence="1">
    <location>
        <begin position="110"/>
        <end position="126"/>
    </location>
</feature>
<sequence>MRWKPFRITEVWAKVAYVLVAWILVPALVRWSLEQMRLPDVAVLTVDLVLGFVVVGVGCRAFRARGEAVEPPRVWWRATGRPAMGFVLFAFFALALVGFFFPYPDPVDPLAWWYLASSAPIAVFYLHSSIRLSRGDAPVPPRSRKNDDLRLIDRRQRL</sequence>
<accession>A0A8J3GNP0</accession>
<keyword evidence="3" id="KW-1185">Reference proteome</keyword>
<reference evidence="2" key="2">
    <citation type="submission" date="2020-09" db="EMBL/GenBank/DDBJ databases">
        <authorList>
            <person name="Sun Q."/>
            <person name="Zhou Y."/>
        </authorList>
    </citation>
    <scope>NUCLEOTIDE SEQUENCE</scope>
    <source>
        <strain evidence="2">CGMCC 1.16548</strain>
    </source>
</reference>